<dbReference type="NCBIfam" id="TIGR01726">
    <property type="entry name" value="HEQRo_perm_3TM"/>
    <property type="match status" value="1"/>
</dbReference>
<evidence type="ECO:0000256" key="3">
    <source>
        <dbReference type="ARBA" id="ARBA00005417"/>
    </source>
</evidence>
<evidence type="ECO:0000256" key="7">
    <source>
        <dbReference type="ARBA" id="ARBA00022692"/>
    </source>
</evidence>
<dbReference type="GO" id="GO:0043190">
    <property type="term" value="C:ATP-binding cassette (ABC) transporter complex"/>
    <property type="evidence" value="ECO:0007669"/>
    <property type="project" value="InterPro"/>
</dbReference>
<keyword evidence="8" id="KW-0547">Nucleotide-binding</keyword>
<dbReference type="Pfam" id="PF00528">
    <property type="entry name" value="BPD_transp_1"/>
    <property type="match status" value="1"/>
</dbReference>
<evidence type="ECO:0000256" key="11">
    <source>
        <dbReference type="ARBA" id="ARBA00023136"/>
    </source>
</evidence>
<organism evidence="15 16">
    <name type="scientific">Martelella endophytica</name>
    <dbReference type="NCBI Taxonomy" id="1486262"/>
    <lineage>
        <taxon>Bacteria</taxon>
        <taxon>Pseudomonadati</taxon>
        <taxon>Pseudomonadota</taxon>
        <taxon>Alphaproteobacteria</taxon>
        <taxon>Hyphomicrobiales</taxon>
        <taxon>Aurantimonadaceae</taxon>
        <taxon>Martelella</taxon>
    </lineage>
</organism>
<dbReference type="PANTHER" id="PTHR43166">
    <property type="entry name" value="AMINO ACID IMPORT ATP-BINDING PROTEIN"/>
    <property type="match status" value="1"/>
</dbReference>
<comment type="similarity">
    <text evidence="4">Belongs to the binding-protein-dependent transport system permease family. HisMQ subfamily.</text>
</comment>
<name>A0A0D5LVW4_MAREN</name>
<gene>
    <name evidence="15" type="ORF">TM49_12350</name>
</gene>
<keyword evidence="9" id="KW-0067">ATP-binding</keyword>
<comment type="similarity">
    <text evidence="3">Belongs to the ABC transporter superfamily.</text>
</comment>
<dbReference type="CDD" id="cd03262">
    <property type="entry name" value="ABC_HisP_GlnQ"/>
    <property type="match status" value="1"/>
</dbReference>
<dbReference type="CDD" id="cd06261">
    <property type="entry name" value="TM_PBP2"/>
    <property type="match status" value="1"/>
</dbReference>
<keyword evidence="5 12" id="KW-0813">Transport</keyword>
<evidence type="ECO:0000256" key="6">
    <source>
        <dbReference type="ARBA" id="ARBA00022475"/>
    </source>
</evidence>
<feature type="domain" description="ABC transporter" evidence="13">
    <location>
        <begin position="231"/>
        <end position="475"/>
    </location>
</feature>
<keyword evidence="11 12" id="KW-0472">Membrane</keyword>
<dbReference type="EMBL" id="CP010803">
    <property type="protein sequence ID" value="AJY48171.1"/>
    <property type="molecule type" value="Genomic_DNA"/>
</dbReference>
<dbReference type="Pfam" id="PF00005">
    <property type="entry name" value="ABC_tran"/>
    <property type="match status" value="1"/>
</dbReference>
<keyword evidence="6" id="KW-1003">Cell membrane</keyword>
<evidence type="ECO:0008006" key="17">
    <source>
        <dbReference type="Google" id="ProtNLM"/>
    </source>
</evidence>
<evidence type="ECO:0000259" key="14">
    <source>
        <dbReference type="PROSITE" id="PS50928"/>
    </source>
</evidence>
<evidence type="ECO:0000256" key="5">
    <source>
        <dbReference type="ARBA" id="ARBA00022448"/>
    </source>
</evidence>
<dbReference type="PATRIC" id="fig|1486262.3.peg.2555"/>
<evidence type="ECO:0000256" key="12">
    <source>
        <dbReference type="RuleBase" id="RU363032"/>
    </source>
</evidence>
<evidence type="ECO:0000256" key="1">
    <source>
        <dbReference type="ARBA" id="ARBA00004202"/>
    </source>
</evidence>
<dbReference type="AlphaFoldDB" id="A0A0D5LVW4"/>
<dbReference type="InterPro" id="IPR003593">
    <property type="entry name" value="AAA+_ATPase"/>
</dbReference>
<dbReference type="Gene3D" id="1.10.3720.10">
    <property type="entry name" value="MetI-like"/>
    <property type="match status" value="1"/>
</dbReference>
<dbReference type="InterPro" id="IPR017871">
    <property type="entry name" value="ABC_transporter-like_CS"/>
</dbReference>
<sequence>MTIWVAVVAQTIGTVLGTGLGVMLTSKSRALSWSAQFYLWLFKGTPLLAQILFFYSALPQMGLRLSLVATGLLGLGLNEAARMGDIVRAGLMAVPDEQREAAASLGLRPWITFRKVIFPQAMRTILPPLGNNFSYMIKATSLLATISFAELLRVSQQLAQSTTHALEAYCAASVWYLALITIWTLIQRRLEKKIALNGRDTAPAANVAVQALPDDIRPAIELPTSDAPVTIEARNISKQFGGHTALHPTDLIVRRGEVVVILGPSGSGKSTLLRTLNWIEPADDGDIRIDGESLPWRFANGRRVRRGDAAINRTRQRIGMVFQHFGLFKTYTARENVALGLIKLKKMPRAEAFAKAEALLTRVGLSKQVGAFPVELSGGQRQRVAIARALSMDPVALLFDEPTSALDPETVNEVLNVMTTIAHEGVTMVVVTHEVGFARRIADRVVFMEAGRKLMDLPVARAFSAEAPERFRAFLRHIDA</sequence>
<dbReference type="GO" id="GO:0016887">
    <property type="term" value="F:ATP hydrolysis activity"/>
    <property type="evidence" value="ECO:0007669"/>
    <property type="project" value="InterPro"/>
</dbReference>
<evidence type="ECO:0000256" key="2">
    <source>
        <dbReference type="ARBA" id="ARBA00004429"/>
    </source>
</evidence>
<accession>A0A0D5LVW4</accession>
<dbReference type="GO" id="GO:0022857">
    <property type="term" value="F:transmembrane transporter activity"/>
    <property type="evidence" value="ECO:0007669"/>
    <property type="project" value="InterPro"/>
</dbReference>
<dbReference type="SUPFAM" id="SSF52540">
    <property type="entry name" value="P-loop containing nucleoside triphosphate hydrolases"/>
    <property type="match status" value="1"/>
</dbReference>
<evidence type="ECO:0000259" key="13">
    <source>
        <dbReference type="PROSITE" id="PS50893"/>
    </source>
</evidence>
<evidence type="ECO:0000256" key="8">
    <source>
        <dbReference type="ARBA" id="ARBA00022741"/>
    </source>
</evidence>
<proteinExistence type="inferred from homology"/>
<dbReference type="InterPro" id="IPR000515">
    <property type="entry name" value="MetI-like"/>
</dbReference>
<dbReference type="PROSITE" id="PS00211">
    <property type="entry name" value="ABC_TRANSPORTER_1"/>
    <property type="match status" value="1"/>
</dbReference>
<dbReference type="KEGG" id="mey:TM49_12350"/>
<protein>
    <recommendedName>
        <fullName evidence="17">ABC transporter permease</fullName>
    </recommendedName>
</protein>
<dbReference type="SUPFAM" id="SSF161098">
    <property type="entry name" value="MetI-like"/>
    <property type="match status" value="1"/>
</dbReference>
<dbReference type="GO" id="GO:0005524">
    <property type="term" value="F:ATP binding"/>
    <property type="evidence" value="ECO:0007669"/>
    <property type="project" value="UniProtKB-KW"/>
</dbReference>
<keyword evidence="10 12" id="KW-1133">Transmembrane helix</keyword>
<keyword evidence="7 12" id="KW-0812">Transmembrane</keyword>
<dbReference type="PANTHER" id="PTHR43166:SF9">
    <property type="entry name" value="GLUTAMATE_ASPARTATE IMPORT ATP-BINDING PROTEIN GLTL"/>
    <property type="match status" value="1"/>
</dbReference>
<dbReference type="InterPro" id="IPR035906">
    <property type="entry name" value="MetI-like_sf"/>
</dbReference>
<dbReference type="SMART" id="SM00382">
    <property type="entry name" value="AAA"/>
    <property type="match status" value="1"/>
</dbReference>
<dbReference type="InterPro" id="IPR010065">
    <property type="entry name" value="AA_ABC_transptr_permease_3TM"/>
</dbReference>
<dbReference type="PROSITE" id="PS50893">
    <property type="entry name" value="ABC_TRANSPORTER_2"/>
    <property type="match status" value="1"/>
</dbReference>
<dbReference type="InterPro" id="IPR003439">
    <property type="entry name" value="ABC_transporter-like_ATP-bd"/>
</dbReference>
<feature type="transmembrane region" description="Helical" evidence="12">
    <location>
        <begin position="6"/>
        <end position="25"/>
    </location>
</feature>
<dbReference type="InterPro" id="IPR050086">
    <property type="entry name" value="MetN_ABC_transporter-like"/>
</dbReference>
<reference evidence="15 16" key="1">
    <citation type="journal article" date="2015" name="Genome Announc.">
        <title>Complete genome sequence of Martelella endophytica YC6887, which has antifungal activity associated with a halophyte.</title>
        <authorList>
            <person name="Khan A."/>
            <person name="Khan H."/>
            <person name="Chung E.J."/>
            <person name="Hossain M.T."/>
            <person name="Chung Y.R."/>
        </authorList>
    </citation>
    <scope>NUCLEOTIDE SEQUENCE [LARGE SCALE GENOMIC DNA]</scope>
    <source>
        <strain evidence="15">YC6887</strain>
    </source>
</reference>
<dbReference type="Gene3D" id="3.40.50.300">
    <property type="entry name" value="P-loop containing nucleotide triphosphate hydrolases"/>
    <property type="match status" value="1"/>
</dbReference>
<comment type="subcellular location">
    <subcellularLocation>
        <location evidence="2">Cell inner membrane</location>
        <topology evidence="2">Multi-pass membrane protein</topology>
    </subcellularLocation>
    <subcellularLocation>
        <location evidence="12">Cell membrane</location>
        <topology evidence="12">Multi-pass membrane protein</topology>
    </subcellularLocation>
    <subcellularLocation>
        <location evidence="1">Cell membrane</location>
        <topology evidence="1">Peripheral membrane protein</topology>
    </subcellularLocation>
</comment>
<evidence type="ECO:0000313" key="16">
    <source>
        <dbReference type="Proteomes" id="UP000032611"/>
    </source>
</evidence>
<dbReference type="PROSITE" id="PS50928">
    <property type="entry name" value="ABC_TM1"/>
    <property type="match status" value="1"/>
</dbReference>
<dbReference type="HOGENOM" id="CLU_023087_2_1_5"/>
<evidence type="ECO:0000256" key="4">
    <source>
        <dbReference type="ARBA" id="ARBA00010072"/>
    </source>
</evidence>
<keyword evidence="16" id="KW-1185">Reference proteome</keyword>
<dbReference type="Proteomes" id="UP000032611">
    <property type="component" value="Chromosome"/>
</dbReference>
<evidence type="ECO:0000256" key="9">
    <source>
        <dbReference type="ARBA" id="ARBA00022840"/>
    </source>
</evidence>
<evidence type="ECO:0000313" key="15">
    <source>
        <dbReference type="EMBL" id="AJY48171.1"/>
    </source>
</evidence>
<feature type="transmembrane region" description="Helical" evidence="12">
    <location>
        <begin position="37"/>
        <end position="58"/>
    </location>
</feature>
<evidence type="ECO:0000256" key="10">
    <source>
        <dbReference type="ARBA" id="ARBA00022989"/>
    </source>
</evidence>
<dbReference type="STRING" id="1486262.TM49_12350"/>
<dbReference type="InterPro" id="IPR027417">
    <property type="entry name" value="P-loop_NTPase"/>
</dbReference>
<feature type="domain" description="ABC transmembrane type-1" evidence="14">
    <location>
        <begin position="1"/>
        <end position="187"/>
    </location>
</feature>